<evidence type="ECO:0000256" key="1">
    <source>
        <dbReference type="SAM" id="Phobius"/>
    </source>
</evidence>
<evidence type="ECO:0000313" key="3">
    <source>
        <dbReference type="Proteomes" id="UP000324800"/>
    </source>
</evidence>
<comment type="caution">
    <text evidence="2">The sequence shown here is derived from an EMBL/GenBank/DDBJ whole genome shotgun (WGS) entry which is preliminary data.</text>
</comment>
<protein>
    <submittedName>
        <fullName evidence="2">Uncharacterized protein</fullName>
    </submittedName>
</protein>
<keyword evidence="1" id="KW-1133">Transmembrane helix</keyword>
<evidence type="ECO:0000313" key="2">
    <source>
        <dbReference type="EMBL" id="KAA6386862.1"/>
    </source>
</evidence>
<feature type="transmembrane region" description="Helical" evidence="1">
    <location>
        <begin position="86"/>
        <end position="115"/>
    </location>
</feature>
<name>A0A5J4VWI1_9EUKA</name>
<reference evidence="2 3" key="1">
    <citation type="submission" date="2019-03" db="EMBL/GenBank/DDBJ databases">
        <title>Single cell metagenomics reveals metabolic interactions within the superorganism composed of flagellate Streblomastix strix and complex community of Bacteroidetes bacteria on its surface.</title>
        <authorList>
            <person name="Treitli S.C."/>
            <person name="Kolisko M."/>
            <person name="Husnik F."/>
            <person name="Keeling P."/>
            <person name="Hampl V."/>
        </authorList>
    </citation>
    <scope>NUCLEOTIDE SEQUENCE [LARGE SCALE GENOMIC DNA]</scope>
    <source>
        <strain evidence="2">ST1C</strain>
    </source>
</reference>
<sequence>FSSKEMLNEAEGIEVVAEGYKYDKTDGYVGEVKISGFDANFAQYLDCKTERKQNCGIIPCGGRKKQTEELCKETIKEEEIKDKKKLSVGAIAGIIIAAVVVIVAIVVVIIVIVIYKKV</sequence>
<feature type="non-terminal residue" evidence="2">
    <location>
        <position position="1"/>
    </location>
</feature>
<organism evidence="2 3">
    <name type="scientific">Streblomastix strix</name>
    <dbReference type="NCBI Taxonomy" id="222440"/>
    <lineage>
        <taxon>Eukaryota</taxon>
        <taxon>Metamonada</taxon>
        <taxon>Preaxostyla</taxon>
        <taxon>Oxymonadida</taxon>
        <taxon>Streblomastigidae</taxon>
        <taxon>Streblomastix</taxon>
    </lineage>
</organism>
<dbReference type="AlphaFoldDB" id="A0A5J4VWI1"/>
<dbReference type="EMBL" id="SNRW01004620">
    <property type="protein sequence ID" value="KAA6386862.1"/>
    <property type="molecule type" value="Genomic_DNA"/>
</dbReference>
<keyword evidence="1" id="KW-0812">Transmembrane</keyword>
<proteinExistence type="predicted"/>
<gene>
    <name evidence="2" type="ORF">EZS28_017613</name>
</gene>
<accession>A0A5J4VWI1</accession>
<dbReference type="Proteomes" id="UP000324800">
    <property type="component" value="Unassembled WGS sequence"/>
</dbReference>
<keyword evidence="1" id="KW-0472">Membrane</keyword>